<dbReference type="PANTHER" id="PTHR47425">
    <property type="entry name" value="FARB-RELATED"/>
    <property type="match status" value="1"/>
</dbReference>
<dbReference type="VEuPathDB" id="FungiDB:Z520_12346"/>
<dbReference type="PANTHER" id="PTHR47425:SF2">
    <property type="entry name" value="FARB-RELATED"/>
    <property type="match status" value="1"/>
</dbReference>
<dbReference type="InterPro" id="IPR052761">
    <property type="entry name" value="Fungal_Detox/Toxin_TFs"/>
</dbReference>
<dbReference type="InterPro" id="IPR007219">
    <property type="entry name" value="XnlR_reg_dom"/>
</dbReference>
<evidence type="ECO:0000256" key="1">
    <source>
        <dbReference type="ARBA" id="ARBA00023242"/>
    </source>
</evidence>
<evidence type="ECO:0000313" key="5">
    <source>
        <dbReference type="Proteomes" id="UP000053411"/>
    </source>
</evidence>
<feature type="domain" description="Xylanolytic transcriptional activator regulatory" evidence="3">
    <location>
        <begin position="150"/>
        <end position="358"/>
    </location>
</feature>
<feature type="region of interest" description="Disordered" evidence="2">
    <location>
        <begin position="42"/>
        <end position="64"/>
    </location>
</feature>
<dbReference type="RefSeq" id="XP_016626080.1">
    <property type="nucleotide sequence ID" value="XM_016782832.1"/>
</dbReference>
<keyword evidence="1" id="KW-0539">Nucleus</keyword>
<organism evidence="4 5">
    <name type="scientific">Fonsecaea multimorphosa CBS 102226</name>
    <dbReference type="NCBI Taxonomy" id="1442371"/>
    <lineage>
        <taxon>Eukaryota</taxon>
        <taxon>Fungi</taxon>
        <taxon>Dikarya</taxon>
        <taxon>Ascomycota</taxon>
        <taxon>Pezizomycotina</taxon>
        <taxon>Eurotiomycetes</taxon>
        <taxon>Chaetothyriomycetidae</taxon>
        <taxon>Chaetothyriales</taxon>
        <taxon>Herpotrichiellaceae</taxon>
        <taxon>Fonsecaea</taxon>
    </lineage>
</organism>
<dbReference type="CDD" id="cd12148">
    <property type="entry name" value="fungal_TF_MHR"/>
    <property type="match status" value="1"/>
</dbReference>
<gene>
    <name evidence="4" type="ORF">Z520_12346</name>
</gene>
<name>A0A0D2JFL0_9EURO</name>
<evidence type="ECO:0000259" key="3">
    <source>
        <dbReference type="Pfam" id="PF04082"/>
    </source>
</evidence>
<evidence type="ECO:0000256" key="2">
    <source>
        <dbReference type="SAM" id="MobiDB-lite"/>
    </source>
</evidence>
<dbReference type="OrthoDB" id="5041285at2759"/>
<dbReference type="GO" id="GO:0003677">
    <property type="term" value="F:DNA binding"/>
    <property type="evidence" value="ECO:0007669"/>
    <property type="project" value="InterPro"/>
</dbReference>
<dbReference type="GO" id="GO:0006351">
    <property type="term" value="P:DNA-templated transcription"/>
    <property type="evidence" value="ECO:0007669"/>
    <property type="project" value="InterPro"/>
</dbReference>
<dbReference type="Pfam" id="PF04082">
    <property type="entry name" value="Fungal_trans"/>
    <property type="match status" value="1"/>
</dbReference>
<dbReference type="EMBL" id="KN848115">
    <property type="protein sequence ID" value="KIX91957.1"/>
    <property type="molecule type" value="Genomic_DNA"/>
</dbReference>
<protein>
    <recommendedName>
        <fullName evidence="3">Xylanolytic transcriptional activator regulatory domain-containing protein</fullName>
    </recommendedName>
</protein>
<sequence length="602" mass="68941">MGEYFFEDEIDLDDNTICPQDLLLLKCEDSEKQPHIDFITIPSDDLEEPSDSGKSLGSDVESTCDETESNDDWLEVHNLLFQSVGLERLPECWKLVKKRLKENSLDHCNQSVSDRDQNTRNNLQDNFLSSTFQTADPPISKDIQDQLIPLYFRQFHPVCPAVDETEFLRWRQKSKESSFDDPQPMQLLLVSMMFAASPYLDESLLSQGPYSSVKSLQEALFTSAQSLYHNLETEFLGAEPLAQSALLLSYWSNNDSTTEVNSYWSDEAVRHAVAGGMSALSSTGRRRIIWWCCLIRNRMISLGLRRFTRLETRPDGRLPETTDFGEEVSRPHFTSPESKIYFTHAFALMCSLTRIMAESVWLPYREYNKPWSLPTDRRAFRLMKTVGQLDEELEAWTFNFNRVYSTIREMAVPNADLVIFHLIGLMHQFAISILYEPFLRLSESNGEQVWFVRDLALLKIKEVSKNTAAITASMLQFAKPKDLPIILPPWIILPIALHLVQLSAPEILEIKTQTTQQLGYLMRALHSLTCRYESVKLVTRIIDAIIVFVRDSQEESPLTRAQAVCSQERAVQARDPHLGQEKVITRVLEIIRNGLAEGVTQA</sequence>
<dbReference type="GeneID" id="27718092"/>
<dbReference type="Proteomes" id="UP000053411">
    <property type="component" value="Unassembled WGS sequence"/>
</dbReference>
<evidence type="ECO:0000313" key="4">
    <source>
        <dbReference type="EMBL" id="KIX91957.1"/>
    </source>
</evidence>
<dbReference type="AlphaFoldDB" id="A0A0D2JFL0"/>
<accession>A0A0D2JFL0</accession>
<keyword evidence="5" id="KW-1185">Reference proteome</keyword>
<dbReference type="GO" id="GO:0008270">
    <property type="term" value="F:zinc ion binding"/>
    <property type="evidence" value="ECO:0007669"/>
    <property type="project" value="InterPro"/>
</dbReference>
<reference evidence="4 5" key="1">
    <citation type="submission" date="2015-01" db="EMBL/GenBank/DDBJ databases">
        <title>The Genome Sequence of Fonsecaea multimorphosa CBS 102226.</title>
        <authorList>
            <consortium name="The Broad Institute Genomics Platform"/>
            <person name="Cuomo C."/>
            <person name="de Hoog S."/>
            <person name="Gorbushina A."/>
            <person name="Stielow B."/>
            <person name="Teixiera M."/>
            <person name="Abouelleil A."/>
            <person name="Chapman S.B."/>
            <person name="Priest M."/>
            <person name="Young S.K."/>
            <person name="Wortman J."/>
            <person name="Nusbaum C."/>
            <person name="Birren B."/>
        </authorList>
    </citation>
    <scope>NUCLEOTIDE SEQUENCE [LARGE SCALE GENOMIC DNA]</scope>
    <source>
        <strain evidence="4 5">CBS 102226</strain>
    </source>
</reference>
<proteinExistence type="predicted"/>
<dbReference type="STRING" id="1442371.A0A0D2JFL0"/>